<accession>A0A268F7J3</accession>
<dbReference type="AlphaFoldDB" id="A0A268F7J3"/>
<dbReference type="KEGG" id="bcir:C2I06_02265"/>
<dbReference type="PANTHER" id="PTHR36834:SF1">
    <property type="entry name" value="INTEGRAL MEMBRANE PROTEIN"/>
    <property type="match status" value="1"/>
</dbReference>
<dbReference type="Proteomes" id="UP000216961">
    <property type="component" value="Unassembled WGS sequence"/>
</dbReference>
<proteinExistence type="predicted"/>
<dbReference type="InterPro" id="IPR053150">
    <property type="entry name" value="Teicoplanin_resist-assoc"/>
</dbReference>
<gene>
    <name evidence="1" type="ORF">CHH57_20050</name>
</gene>
<sequence>MCGGHDMIRMYLESMIIYILIGSPIYLLSRYLYVKYKTQQIVWMKETLLFLFVMFCIGVASQTIIPHWYLIVEDGKQQLSIQWSEGLRSINLIPFATIISYFALENDQVSNWNEVSRVNLLGNIVIFVPFGIFLPLLWKAFRKFSSLFWIAIGIPLLIEILQLFIGRSTDIDDVILNALGIMFGFSLYKIFQNFFHKGKDSGVRKNSK</sequence>
<dbReference type="InterPro" id="IPR006976">
    <property type="entry name" value="VanZ-like"/>
</dbReference>
<protein>
    <submittedName>
        <fullName evidence="1">Uncharacterized protein</fullName>
    </submittedName>
</protein>
<dbReference type="EMBL" id="NPBQ01000125">
    <property type="protein sequence ID" value="PAD81360.1"/>
    <property type="molecule type" value="Genomic_DNA"/>
</dbReference>
<reference evidence="1 2" key="1">
    <citation type="submission" date="2017-07" db="EMBL/GenBank/DDBJ databases">
        <title>Isolation and whole genome analysis of endospore-forming bacteria from heroin.</title>
        <authorList>
            <person name="Kalinowski J."/>
            <person name="Ahrens B."/>
            <person name="Al-Dilaimi A."/>
            <person name="Winkler A."/>
            <person name="Wibberg D."/>
            <person name="Schleenbecker U."/>
            <person name="Ruckert C."/>
            <person name="Wolfel R."/>
            <person name="Grass G."/>
        </authorList>
    </citation>
    <scope>NUCLEOTIDE SEQUENCE [LARGE SCALE GENOMIC DNA]</scope>
    <source>
        <strain evidence="1 2">7521-2</strain>
    </source>
</reference>
<dbReference type="PANTHER" id="PTHR36834">
    <property type="entry name" value="MEMBRANE PROTEIN-RELATED"/>
    <property type="match status" value="1"/>
</dbReference>
<organism evidence="1 2">
    <name type="scientific">Niallia circulans</name>
    <name type="common">Bacillus circulans</name>
    <dbReference type="NCBI Taxonomy" id="1397"/>
    <lineage>
        <taxon>Bacteria</taxon>
        <taxon>Bacillati</taxon>
        <taxon>Bacillota</taxon>
        <taxon>Bacilli</taxon>
        <taxon>Bacillales</taxon>
        <taxon>Bacillaceae</taxon>
        <taxon>Niallia</taxon>
    </lineage>
</organism>
<evidence type="ECO:0000313" key="2">
    <source>
        <dbReference type="Proteomes" id="UP000216961"/>
    </source>
</evidence>
<dbReference type="Pfam" id="PF04892">
    <property type="entry name" value="VanZ"/>
    <property type="match status" value="1"/>
</dbReference>
<evidence type="ECO:0000313" key="1">
    <source>
        <dbReference type="EMBL" id="PAD81360.1"/>
    </source>
</evidence>
<comment type="caution">
    <text evidence="1">The sequence shown here is derived from an EMBL/GenBank/DDBJ whole genome shotgun (WGS) entry which is preliminary data.</text>
</comment>
<name>A0A268F7J3_NIACI</name>